<evidence type="ECO:0000313" key="5">
    <source>
        <dbReference type="Proteomes" id="UP000440198"/>
    </source>
</evidence>
<dbReference type="Proteomes" id="UP000421791">
    <property type="component" value="Unassembled WGS sequence"/>
</dbReference>
<sequence>MKKIFFFLLLLGCFCLVHAQTNNVYISVAMPSDCPLDSNTKSILKNKILQMLSAEGVAGTECGAIIMVPEVNIINSNSIYGGMRQILSVELGITVTVRNMITNTVFNAMQIASKGEGYSDNEAKCSAINKIDVLNTDYSRFVEATKLKISDYYRNNTIALITKANTLASQQLFDETLALLSTYPESLLGYTKVSNAMTSIFKKCQAQYCTQILLSAQAAYSKHDYAEAAELVSMIDGQSSCVEQAKALLNSIKKGMDKQYNDIIAMEKEKIRSDECIKSAQIKAIKDIATAYFKRQTEYVFFW</sequence>
<evidence type="ECO:0000313" key="2">
    <source>
        <dbReference type="EMBL" id="KAA5225680.1"/>
    </source>
</evidence>
<reference evidence="4 5" key="1">
    <citation type="journal article" date="2019" name="Nat. Med.">
        <title>A library of human gut bacterial isolates paired with longitudinal multiomics data enables mechanistic microbiome research.</title>
        <authorList>
            <person name="Poyet M."/>
            <person name="Groussin M."/>
            <person name="Gibbons S.M."/>
            <person name="Avila-Pacheco J."/>
            <person name="Jiang X."/>
            <person name="Kearney S.M."/>
            <person name="Perrotta A.R."/>
            <person name="Berdy B."/>
            <person name="Zhao S."/>
            <person name="Lieberman T.D."/>
            <person name="Swanson P.K."/>
            <person name="Smith M."/>
            <person name="Roesemann S."/>
            <person name="Alexander J.E."/>
            <person name="Rich S.A."/>
            <person name="Livny J."/>
            <person name="Vlamakis H."/>
            <person name="Clish C."/>
            <person name="Bullock K."/>
            <person name="Deik A."/>
            <person name="Scott J."/>
            <person name="Pierce K.A."/>
            <person name="Xavier R.J."/>
            <person name="Alm E.J."/>
        </authorList>
    </citation>
    <scope>NUCLEOTIDE SEQUENCE [LARGE SCALE GENOMIC DNA]</scope>
    <source>
        <strain evidence="3 5">BIOML-A2</strain>
        <strain evidence="2 4">BIOML-A6</strain>
    </source>
</reference>
<evidence type="ECO:0000313" key="3">
    <source>
        <dbReference type="EMBL" id="KAA5250638.1"/>
    </source>
</evidence>
<comment type="caution">
    <text evidence="2">The sequence shown here is derived from an EMBL/GenBank/DDBJ whole genome shotgun (WGS) entry which is preliminary data.</text>
</comment>
<feature type="chain" id="PRO_5044658234" evidence="1">
    <location>
        <begin position="20"/>
        <end position="303"/>
    </location>
</feature>
<proteinExistence type="predicted"/>
<dbReference type="Proteomes" id="UP000440198">
    <property type="component" value="Unassembled WGS sequence"/>
</dbReference>
<dbReference type="EMBL" id="VWAK01000083">
    <property type="protein sequence ID" value="KAA5225680.1"/>
    <property type="molecule type" value="Genomic_DNA"/>
</dbReference>
<protein>
    <submittedName>
        <fullName evidence="2">Uncharacterized protein</fullName>
    </submittedName>
</protein>
<accession>A0A7J4YHV9</accession>
<organism evidence="2 4">
    <name type="scientific">Bacteroides finegoldii</name>
    <dbReference type="NCBI Taxonomy" id="338188"/>
    <lineage>
        <taxon>Bacteria</taxon>
        <taxon>Pseudomonadati</taxon>
        <taxon>Bacteroidota</taxon>
        <taxon>Bacteroidia</taxon>
        <taxon>Bacteroidales</taxon>
        <taxon>Bacteroidaceae</taxon>
        <taxon>Bacteroides</taxon>
    </lineage>
</organism>
<dbReference type="EMBL" id="VWAG01000097">
    <property type="protein sequence ID" value="KAA5250638.1"/>
    <property type="molecule type" value="Genomic_DNA"/>
</dbReference>
<name>A0A7J4YHV9_9BACE</name>
<dbReference type="AlphaFoldDB" id="A0A7J4YHV9"/>
<dbReference type="RefSeq" id="WP_149924231.1">
    <property type="nucleotide sequence ID" value="NZ_VWAF01000080.1"/>
</dbReference>
<gene>
    <name evidence="3" type="ORF">F2Z09_22060</name>
    <name evidence="2" type="ORF">F2Z22_22030</name>
</gene>
<keyword evidence="1" id="KW-0732">Signal</keyword>
<feature type="signal peptide" evidence="1">
    <location>
        <begin position="1"/>
        <end position="19"/>
    </location>
</feature>
<evidence type="ECO:0000256" key="1">
    <source>
        <dbReference type="SAM" id="SignalP"/>
    </source>
</evidence>
<evidence type="ECO:0000313" key="4">
    <source>
        <dbReference type="Proteomes" id="UP000421791"/>
    </source>
</evidence>
<keyword evidence="5" id="KW-1185">Reference proteome</keyword>